<evidence type="ECO:0000256" key="1">
    <source>
        <dbReference type="ARBA" id="ARBA00023125"/>
    </source>
</evidence>
<dbReference type="EMBL" id="DWWA01000008">
    <property type="protein sequence ID" value="HJC71389.1"/>
    <property type="molecule type" value="Genomic_DNA"/>
</dbReference>
<proteinExistence type="predicted"/>
<keyword evidence="2" id="KW-0812">Transmembrane</keyword>
<reference evidence="4" key="2">
    <citation type="submission" date="2021-04" db="EMBL/GenBank/DDBJ databases">
        <authorList>
            <person name="Gilroy R."/>
        </authorList>
    </citation>
    <scope>NUCLEOTIDE SEQUENCE</scope>
    <source>
        <strain evidence="4">5933</strain>
    </source>
</reference>
<dbReference type="SUPFAM" id="SSF47413">
    <property type="entry name" value="lambda repressor-like DNA-binding domains"/>
    <property type="match status" value="1"/>
</dbReference>
<dbReference type="InterPro" id="IPR010982">
    <property type="entry name" value="Lambda_DNA-bd_dom_sf"/>
</dbReference>
<comment type="caution">
    <text evidence="4">The sequence shown here is derived from an EMBL/GenBank/DDBJ whole genome shotgun (WGS) entry which is preliminary data.</text>
</comment>
<sequence>MNIGNQISAIRKEHQLTQEKFGELFYVTCQTVSNWENEKSYPDFKILIEISNRFEISLDQLLKEDDKIVQAMDAERMLGKIKHDKSLIDFLTGAGGGLVVSCLFSENSPIRTVIICIGIVMLGIGFLQKSKL</sequence>
<reference evidence="4" key="1">
    <citation type="journal article" date="2021" name="PeerJ">
        <title>Extensive microbial diversity within the chicken gut microbiome revealed by metagenomics and culture.</title>
        <authorList>
            <person name="Gilroy R."/>
            <person name="Ravi A."/>
            <person name="Getino M."/>
            <person name="Pursley I."/>
            <person name="Horton D.L."/>
            <person name="Alikhan N.F."/>
            <person name="Baker D."/>
            <person name="Gharbi K."/>
            <person name="Hall N."/>
            <person name="Watson M."/>
            <person name="Adriaenssens E.M."/>
            <person name="Foster-Nyarko E."/>
            <person name="Jarju S."/>
            <person name="Secka A."/>
            <person name="Antonio M."/>
            <person name="Oren A."/>
            <person name="Chaudhuri R.R."/>
            <person name="La Ragione R."/>
            <person name="Hildebrand F."/>
            <person name="Pallen M.J."/>
        </authorList>
    </citation>
    <scope>NUCLEOTIDE SEQUENCE</scope>
    <source>
        <strain evidence="4">5933</strain>
    </source>
</reference>
<keyword evidence="2" id="KW-0472">Membrane</keyword>
<organism evidence="4 5">
    <name type="scientific">Candidatus Ruthenibacterium merdavium</name>
    <dbReference type="NCBI Taxonomy" id="2838752"/>
    <lineage>
        <taxon>Bacteria</taxon>
        <taxon>Bacillati</taxon>
        <taxon>Bacillota</taxon>
        <taxon>Clostridia</taxon>
        <taxon>Eubacteriales</taxon>
        <taxon>Oscillospiraceae</taxon>
        <taxon>Ruthenibacterium</taxon>
    </lineage>
</organism>
<feature type="domain" description="HTH cro/C1-type" evidence="3">
    <location>
        <begin position="7"/>
        <end position="61"/>
    </location>
</feature>
<dbReference type="Gene3D" id="1.10.260.40">
    <property type="entry name" value="lambda repressor-like DNA-binding domains"/>
    <property type="match status" value="1"/>
</dbReference>
<evidence type="ECO:0000313" key="4">
    <source>
        <dbReference type="EMBL" id="HJC71389.1"/>
    </source>
</evidence>
<dbReference type="PANTHER" id="PTHR46558:SF15">
    <property type="entry name" value="HELIX-TURN-HELIX DOMAIN PROTEIN"/>
    <property type="match status" value="1"/>
</dbReference>
<feature type="transmembrane region" description="Helical" evidence="2">
    <location>
        <begin position="86"/>
        <end position="104"/>
    </location>
</feature>
<dbReference type="InterPro" id="IPR001387">
    <property type="entry name" value="Cro/C1-type_HTH"/>
</dbReference>
<dbReference type="Pfam" id="PF01381">
    <property type="entry name" value="HTH_3"/>
    <property type="match status" value="1"/>
</dbReference>
<keyword evidence="2" id="KW-1133">Transmembrane helix</keyword>
<evidence type="ECO:0000313" key="5">
    <source>
        <dbReference type="Proteomes" id="UP000823918"/>
    </source>
</evidence>
<dbReference type="PANTHER" id="PTHR46558">
    <property type="entry name" value="TRACRIPTIONAL REGULATORY PROTEIN-RELATED-RELATED"/>
    <property type="match status" value="1"/>
</dbReference>
<evidence type="ECO:0000259" key="3">
    <source>
        <dbReference type="PROSITE" id="PS50943"/>
    </source>
</evidence>
<name>A0A9D2Q3N9_9FIRM</name>
<keyword evidence="1" id="KW-0238">DNA-binding</keyword>
<gene>
    <name evidence="4" type="ORF">H9698_01160</name>
</gene>
<dbReference type="CDD" id="cd00093">
    <property type="entry name" value="HTH_XRE"/>
    <property type="match status" value="1"/>
</dbReference>
<dbReference type="SMART" id="SM00530">
    <property type="entry name" value="HTH_XRE"/>
    <property type="match status" value="1"/>
</dbReference>
<dbReference type="Proteomes" id="UP000823918">
    <property type="component" value="Unassembled WGS sequence"/>
</dbReference>
<evidence type="ECO:0000256" key="2">
    <source>
        <dbReference type="SAM" id="Phobius"/>
    </source>
</evidence>
<dbReference type="GO" id="GO:0003677">
    <property type="term" value="F:DNA binding"/>
    <property type="evidence" value="ECO:0007669"/>
    <property type="project" value="UniProtKB-KW"/>
</dbReference>
<feature type="transmembrane region" description="Helical" evidence="2">
    <location>
        <begin position="110"/>
        <end position="127"/>
    </location>
</feature>
<accession>A0A9D2Q3N9</accession>
<dbReference type="PROSITE" id="PS50943">
    <property type="entry name" value="HTH_CROC1"/>
    <property type="match status" value="1"/>
</dbReference>
<dbReference type="AlphaFoldDB" id="A0A9D2Q3N9"/>
<protein>
    <submittedName>
        <fullName evidence="4">Helix-turn-helix domain-containing protein</fullName>
    </submittedName>
</protein>